<name>A0A976YDX2_9CAUD</name>
<evidence type="ECO:0000313" key="1">
    <source>
        <dbReference type="EMBL" id="UVF62378.1"/>
    </source>
</evidence>
<protein>
    <submittedName>
        <fullName evidence="1">Uncharacterized protein</fullName>
    </submittedName>
</protein>
<keyword evidence="2" id="KW-1185">Reference proteome</keyword>
<reference evidence="1 2" key="1">
    <citation type="submission" date="2022-05" db="EMBL/GenBank/DDBJ databases">
        <title>Diverse viruses of marine archaea discovered using metagenomics.</title>
        <authorList>
            <person name="Zhou Y."/>
        </authorList>
    </citation>
    <scope>NUCLEOTIDE SEQUENCE [LARGE SCALE GENOMIC DNA]</scope>
    <source>
        <strain evidence="1">YSH_174770</strain>
    </source>
</reference>
<dbReference type="EMBL" id="ON649700">
    <property type="protein sequence ID" value="UVF62378.1"/>
    <property type="molecule type" value="Genomic_DNA"/>
</dbReference>
<evidence type="ECO:0000313" key="2">
    <source>
        <dbReference type="Proteomes" id="UP001157003"/>
    </source>
</evidence>
<accession>A0A976YDX2</accession>
<dbReference type="Proteomes" id="UP001157003">
    <property type="component" value="Segment"/>
</dbReference>
<organism evidence="1 2">
    <name type="scientific">Nitrososphaeria virus YSH_174770</name>
    <dbReference type="NCBI Taxonomy" id="3071322"/>
    <lineage>
        <taxon>Viruses</taxon>
        <taxon>Duplodnaviria</taxon>
        <taxon>Heunggongvirae</taxon>
        <taxon>Uroviricota</taxon>
        <taxon>Caudoviricetes</taxon>
        <taxon>Juravirales</taxon>
        <taxon>Yangangviridae</taxon>
        <taxon>Senitvirus</taxon>
        <taxon>Senitvirus yangshanense</taxon>
    </lineage>
</organism>
<proteinExistence type="predicted"/>
<sequence>MEKSTFHETKEVVTRLREPFKIKAVPYATTKVRGHQIQVEMNLSWEEIDKMREKDSPVEHMIKNMIEIIEIDLQSEYLGKIVIENPTS</sequence>